<protein>
    <submittedName>
        <fullName evidence="1">Uncharacterized protein</fullName>
    </submittedName>
</protein>
<sequence>MSVFDLISLLLALTAGFAWVNHRYFRLPSRSGSQLNLDATANASYGRRSMVSMIMFTGS</sequence>
<dbReference type="EMBL" id="SMBH01000024">
    <property type="protein sequence ID" value="TCU09633.1"/>
    <property type="molecule type" value="Genomic_DNA"/>
</dbReference>
<evidence type="ECO:0000313" key="1">
    <source>
        <dbReference type="EMBL" id="TCU09633.1"/>
    </source>
</evidence>
<accession>A0A4R3PUN4</accession>
<evidence type="ECO:0000313" key="2">
    <source>
        <dbReference type="Proteomes" id="UP000294576"/>
    </source>
</evidence>
<proteinExistence type="predicted"/>
<organism evidence="1 2">
    <name type="scientific">Rhizobium sullae</name>
    <name type="common">Rhizobium hedysari</name>
    <dbReference type="NCBI Taxonomy" id="50338"/>
    <lineage>
        <taxon>Bacteria</taxon>
        <taxon>Pseudomonadati</taxon>
        <taxon>Pseudomonadota</taxon>
        <taxon>Alphaproteobacteria</taxon>
        <taxon>Hyphomicrobiales</taxon>
        <taxon>Rhizobiaceae</taxon>
        <taxon>Rhizobium/Agrobacterium group</taxon>
        <taxon>Rhizobium</taxon>
    </lineage>
</organism>
<dbReference type="AlphaFoldDB" id="A0A4R3PUN4"/>
<name>A0A4R3PUN4_RHISU</name>
<comment type="caution">
    <text evidence="1">The sequence shown here is derived from an EMBL/GenBank/DDBJ whole genome shotgun (WGS) entry which is preliminary data.</text>
</comment>
<dbReference type="Proteomes" id="UP000294576">
    <property type="component" value="Unassembled WGS sequence"/>
</dbReference>
<reference evidence="1 2" key="1">
    <citation type="submission" date="2019-03" db="EMBL/GenBank/DDBJ databases">
        <title>Genomic Encyclopedia of Type Strains, Phase IV (KMG-V): Genome sequencing to study the core and pangenomes of soil and plant-associated prokaryotes.</title>
        <authorList>
            <person name="Whitman W."/>
        </authorList>
    </citation>
    <scope>NUCLEOTIDE SEQUENCE [LARGE SCALE GENOMIC DNA]</scope>
    <source>
        <strain evidence="1 2">Hc14</strain>
    </source>
</reference>
<gene>
    <name evidence="1" type="ORF">EV132_12433</name>
</gene>